<gene>
    <name evidence="1" type="ORF">C666_13610</name>
</gene>
<dbReference type="EMBL" id="AMXE01000058">
    <property type="protein sequence ID" value="ENO86238.1"/>
    <property type="molecule type" value="Genomic_DNA"/>
</dbReference>
<dbReference type="RefSeq" id="WP_004340762.1">
    <property type="nucleotide sequence ID" value="NZ_AMXE01000058.1"/>
</dbReference>
<dbReference type="STRING" id="1123367.GCA_000621305_02968"/>
<name>N6YVS2_THAL4</name>
<keyword evidence="2" id="KW-1185">Reference proteome</keyword>
<dbReference type="AlphaFoldDB" id="N6YVS2"/>
<dbReference type="eggNOG" id="ENOG5033BV7">
    <property type="taxonomic scope" value="Bacteria"/>
</dbReference>
<dbReference type="Proteomes" id="UP000013232">
    <property type="component" value="Unassembled WGS sequence"/>
</dbReference>
<dbReference type="Pfam" id="PF06099">
    <property type="entry name" value="Phenol_hyd_sub"/>
    <property type="match status" value="1"/>
</dbReference>
<sequence>MKRAEPAIDINRKFVRLIELRTDGFVEFEFAIGDPGLYAEMLLPAEAYASFCRANGVTVLAPREGEEAEEDEDWNWNLHRATHQRFR</sequence>
<accession>N6YVS2</accession>
<evidence type="ECO:0000313" key="2">
    <source>
        <dbReference type="Proteomes" id="UP000013232"/>
    </source>
</evidence>
<proteinExistence type="predicted"/>
<reference evidence="1 2" key="1">
    <citation type="submission" date="2012-09" db="EMBL/GenBank/DDBJ databases">
        <title>Draft Genome Sequences of 6 Strains from Genus Thauera.</title>
        <authorList>
            <person name="Liu B."/>
            <person name="Shapleigh J.P."/>
            <person name="Frostegard A.H."/>
        </authorList>
    </citation>
    <scope>NUCLEOTIDE SEQUENCE [LARGE SCALE GENOMIC DNA]</scope>
    <source>
        <strain evidence="2">47Lol / DSM 12138</strain>
    </source>
</reference>
<dbReference type="OrthoDB" id="8564678at2"/>
<protein>
    <submittedName>
        <fullName evidence="1">Phenol hydroxylase subunit</fullName>
    </submittedName>
</protein>
<comment type="caution">
    <text evidence="1">The sequence shown here is derived from an EMBL/GenBank/DDBJ whole genome shotgun (WGS) entry which is preliminary data.</text>
</comment>
<dbReference type="PIRSF" id="PIRSF000039">
    <property type="entry name" value="Phenol_monooxy_K"/>
    <property type="match status" value="1"/>
</dbReference>
<organism evidence="1 2">
    <name type="scientific">Thauera linaloolentis (strain DSM 12138 / JCM 21573 / CCUG 41526 / CIP 105981 / IAM 15112 / NBRC 102519 / 47Lol)</name>
    <dbReference type="NCBI Taxonomy" id="1123367"/>
    <lineage>
        <taxon>Bacteria</taxon>
        <taxon>Pseudomonadati</taxon>
        <taxon>Pseudomonadota</taxon>
        <taxon>Betaproteobacteria</taxon>
        <taxon>Rhodocyclales</taxon>
        <taxon>Zoogloeaceae</taxon>
        <taxon>Thauera</taxon>
    </lineage>
</organism>
<dbReference type="InterPro" id="IPR010353">
    <property type="entry name" value="DmpK"/>
</dbReference>
<evidence type="ECO:0000313" key="1">
    <source>
        <dbReference type="EMBL" id="ENO86238.1"/>
    </source>
</evidence>